<evidence type="ECO:0000256" key="1">
    <source>
        <dbReference type="SAM" id="SignalP"/>
    </source>
</evidence>
<dbReference type="SUPFAM" id="SSF52540">
    <property type="entry name" value="P-loop containing nucleoside triphosphate hydrolases"/>
    <property type="match status" value="1"/>
</dbReference>
<evidence type="ECO:0000313" key="2">
    <source>
        <dbReference type="EMBL" id="KAK8725487.1"/>
    </source>
</evidence>
<proteinExistence type="predicted"/>
<dbReference type="PROSITE" id="PS51421">
    <property type="entry name" value="RAS"/>
    <property type="match status" value="1"/>
</dbReference>
<dbReference type="SMART" id="SM00173">
    <property type="entry name" value="RAS"/>
    <property type="match status" value="1"/>
</dbReference>
<dbReference type="PANTHER" id="PTHR46350">
    <property type="entry name" value="RAS LIKE FAMILY 10 MEMBER B-RELATED"/>
    <property type="match status" value="1"/>
</dbReference>
<dbReference type="SMART" id="SM00174">
    <property type="entry name" value="RHO"/>
    <property type="match status" value="1"/>
</dbReference>
<protein>
    <recommendedName>
        <fullName evidence="4">Ras-like protein family member 10B</fullName>
    </recommendedName>
</protein>
<dbReference type="GO" id="GO:0003924">
    <property type="term" value="F:GTPase activity"/>
    <property type="evidence" value="ECO:0007669"/>
    <property type="project" value="InterPro"/>
</dbReference>
<dbReference type="GO" id="GO:0005525">
    <property type="term" value="F:GTP binding"/>
    <property type="evidence" value="ECO:0007669"/>
    <property type="project" value="InterPro"/>
</dbReference>
<keyword evidence="1" id="KW-0732">Signal</keyword>
<dbReference type="PRINTS" id="PR00449">
    <property type="entry name" value="RASTRNSFRMNG"/>
</dbReference>
<dbReference type="Pfam" id="PF00071">
    <property type="entry name" value="Ras"/>
    <property type="match status" value="1"/>
</dbReference>
<dbReference type="NCBIfam" id="TIGR00231">
    <property type="entry name" value="small_GTP"/>
    <property type="match status" value="1"/>
</dbReference>
<name>A0AAW0WDH4_CHEQU</name>
<gene>
    <name evidence="2" type="ORF">OTU49_010884</name>
</gene>
<dbReference type="InterPro" id="IPR027417">
    <property type="entry name" value="P-loop_NTPase"/>
</dbReference>
<feature type="signal peptide" evidence="1">
    <location>
        <begin position="1"/>
        <end position="30"/>
    </location>
</feature>
<dbReference type="Gene3D" id="3.40.50.300">
    <property type="entry name" value="P-loop containing nucleotide triphosphate hydrolases"/>
    <property type="match status" value="1"/>
</dbReference>
<accession>A0AAW0WDH4</accession>
<dbReference type="PANTHER" id="PTHR46350:SF2">
    <property type="entry name" value="RAS LIKE FAMILY 10 MEMBER B"/>
    <property type="match status" value="1"/>
</dbReference>
<dbReference type="AlphaFoldDB" id="A0AAW0WDH4"/>
<organism evidence="2 3">
    <name type="scientific">Cherax quadricarinatus</name>
    <name type="common">Australian red claw crayfish</name>
    <dbReference type="NCBI Taxonomy" id="27406"/>
    <lineage>
        <taxon>Eukaryota</taxon>
        <taxon>Metazoa</taxon>
        <taxon>Ecdysozoa</taxon>
        <taxon>Arthropoda</taxon>
        <taxon>Crustacea</taxon>
        <taxon>Multicrustacea</taxon>
        <taxon>Malacostraca</taxon>
        <taxon>Eumalacostraca</taxon>
        <taxon>Eucarida</taxon>
        <taxon>Decapoda</taxon>
        <taxon>Pleocyemata</taxon>
        <taxon>Astacidea</taxon>
        <taxon>Parastacoidea</taxon>
        <taxon>Parastacidae</taxon>
        <taxon>Cherax</taxon>
    </lineage>
</organism>
<dbReference type="InterPro" id="IPR001806">
    <property type="entry name" value="Small_GTPase"/>
</dbReference>
<dbReference type="EMBL" id="JARKIK010000083">
    <property type="protein sequence ID" value="KAK8725487.1"/>
    <property type="molecule type" value="Genomic_DNA"/>
</dbReference>
<dbReference type="PROSITE" id="PS51419">
    <property type="entry name" value="RAB"/>
    <property type="match status" value="1"/>
</dbReference>
<sequence length="293" mass="32663">MVRFFFTRGGRHHPLILLLFSLPTVVVVSGWESSPCESCGRQRGGGGGGCSCCCPGGRRGPSSSSTTGDHPQLPLNGHLPGPASPSQLVKVVVLGARCVGKTALIKQFVHNEFPECHIATQTRTNHWPSVLVNDRLYQLCIADLPPIRAFPQNSYSEWADYRFYGLRSAMAYVFVFDLTSYETFTHIKALRDQVYESRDMREVGVVVVGNKRDLVEATAEGREKRDMRDVPAIVRKQWKAAYVEVSAKCNWHVVAAFRELLLAVEDAQAHTHARPHNLQELHEAIEHSKCTVL</sequence>
<evidence type="ECO:0000313" key="3">
    <source>
        <dbReference type="Proteomes" id="UP001445076"/>
    </source>
</evidence>
<dbReference type="Proteomes" id="UP001445076">
    <property type="component" value="Unassembled WGS sequence"/>
</dbReference>
<keyword evidence="3" id="KW-1185">Reference proteome</keyword>
<evidence type="ECO:0008006" key="4">
    <source>
        <dbReference type="Google" id="ProtNLM"/>
    </source>
</evidence>
<reference evidence="2 3" key="1">
    <citation type="journal article" date="2024" name="BMC Genomics">
        <title>Genome assembly of redclaw crayfish (Cherax quadricarinatus) provides insights into its immune adaptation and hypoxia tolerance.</title>
        <authorList>
            <person name="Liu Z."/>
            <person name="Zheng J."/>
            <person name="Li H."/>
            <person name="Fang K."/>
            <person name="Wang S."/>
            <person name="He J."/>
            <person name="Zhou D."/>
            <person name="Weng S."/>
            <person name="Chi M."/>
            <person name="Gu Z."/>
            <person name="He J."/>
            <person name="Li F."/>
            <person name="Wang M."/>
        </authorList>
    </citation>
    <scope>NUCLEOTIDE SEQUENCE [LARGE SCALE GENOMIC DNA]</scope>
    <source>
        <strain evidence="2">ZL_2023a</strain>
    </source>
</reference>
<dbReference type="SMART" id="SM00175">
    <property type="entry name" value="RAB"/>
    <property type="match status" value="1"/>
</dbReference>
<dbReference type="InterPro" id="IPR052661">
    <property type="entry name" value="Ras-like_GTPase_Reg"/>
</dbReference>
<dbReference type="InterPro" id="IPR005225">
    <property type="entry name" value="Small_GTP-bd"/>
</dbReference>
<comment type="caution">
    <text evidence="2">The sequence shown here is derived from an EMBL/GenBank/DDBJ whole genome shotgun (WGS) entry which is preliminary data.</text>
</comment>
<feature type="chain" id="PRO_5043990614" description="Ras-like protein family member 10B" evidence="1">
    <location>
        <begin position="31"/>
        <end position="293"/>
    </location>
</feature>